<evidence type="ECO:0000313" key="1">
    <source>
        <dbReference type="EMBL" id="KKN85792.1"/>
    </source>
</evidence>
<protein>
    <submittedName>
        <fullName evidence="1">Uncharacterized protein</fullName>
    </submittedName>
</protein>
<name>A0A0F9UEN0_9ZZZZ</name>
<gene>
    <name evidence="1" type="ORF">LCGC14_0275990</name>
</gene>
<dbReference type="EMBL" id="LAZR01000155">
    <property type="protein sequence ID" value="KKN85792.1"/>
    <property type="molecule type" value="Genomic_DNA"/>
</dbReference>
<sequence length="73" mass="8255">MSRLTCPICDKSLFYEQTVSESGFLEVQGPSISLEWHDTESRGGLIISCATKDCEFELENFPKLNRRITLNLG</sequence>
<reference evidence="1" key="1">
    <citation type="journal article" date="2015" name="Nature">
        <title>Complex archaea that bridge the gap between prokaryotes and eukaryotes.</title>
        <authorList>
            <person name="Spang A."/>
            <person name="Saw J.H."/>
            <person name="Jorgensen S.L."/>
            <person name="Zaremba-Niedzwiedzka K."/>
            <person name="Martijn J."/>
            <person name="Lind A.E."/>
            <person name="van Eijk R."/>
            <person name="Schleper C."/>
            <person name="Guy L."/>
            <person name="Ettema T.J."/>
        </authorList>
    </citation>
    <scope>NUCLEOTIDE SEQUENCE</scope>
</reference>
<accession>A0A0F9UEN0</accession>
<proteinExistence type="predicted"/>
<organism evidence="1">
    <name type="scientific">marine sediment metagenome</name>
    <dbReference type="NCBI Taxonomy" id="412755"/>
    <lineage>
        <taxon>unclassified sequences</taxon>
        <taxon>metagenomes</taxon>
        <taxon>ecological metagenomes</taxon>
    </lineage>
</organism>
<comment type="caution">
    <text evidence="1">The sequence shown here is derived from an EMBL/GenBank/DDBJ whole genome shotgun (WGS) entry which is preliminary data.</text>
</comment>
<dbReference type="AlphaFoldDB" id="A0A0F9UEN0"/>